<gene>
    <name evidence="1" type="ORF">OSTQU699_LOCUS6651</name>
</gene>
<accession>A0A8S1J2J3</accession>
<dbReference type="AlphaFoldDB" id="A0A8S1J2J3"/>
<evidence type="ECO:0000313" key="1">
    <source>
        <dbReference type="EMBL" id="CAD7701288.1"/>
    </source>
</evidence>
<evidence type="ECO:0000313" key="2">
    <source>
        <dbReference type="Proteomes" id="UP000708148"/>
    </source>
</evidence>
<comment type="caution">
    <text evidence="1">The sequence shown here is derived from an EMBL/GenBank/DDBJ whole genome shotgun (WGS) entry which is preliminary data.</text>
</comment>
<dbReference type="Proteomes" id="UP000708148">
    <property type="component" value="Unassembled WGS sequence"/>
</dbReference>
<protein>
    <submittedName>
        <fullName evidence="1">Uncharacterized protein</fullName>
    </submittedName>
</protein>
<proteinExistence type="predicted"/>
<dbReference type="EMBL" id="CAJHUC010001487">
    <property type="protein sequence ID" value="CAD7701288.1"/>
    <property type="molecule type" value="Genomic_DNA"/>
</dbReference>
<organism evidence="1 2">
    <name type="scientific">Ostreobium quekettii</name>
    <dbReference type="NCBI Taxonomy" id="121088"/>
    <lineage>
        <taxon>Eukaryota</taxon>
        <taxon>Viridiplantae</taxon>
        <taxon>Chlorophyta</taxon>
        <taxon>core chlorophytes</taxon>
        <taxon>Ulvophyceae</taxon>
        <taxon>TCBD clade</taxon>
        <taxon>Bryopsidales</taxon>
        <taxon>Ostreobineae</taxon>
        <taxon>Ostreobiaceae</taxon>
        <taxon>Ostreobium</taxon>
    </lineage>
</organism>
<sequence length="58" mass="6249">DVRAANMNLIVKLGELMGGQLFTYAGNMPLPSRMRLKEMIKTHGVLNGSASQEFGAAL</sequence>
<feature type="non-terminal residue" evidence="1">
    <location>
        <position position="1"/>
    </location>
</feature>
<reference evidence="1" key="1">
    <citation type="submission" date="2020-12" db="EMBL/GenBank/DDBJ databases">
        <authorList>
            <person name="Iha C."/>
        </authorList>
    </citation>
    <scope>NUCLEOTIDE SEQUENCE</scope>
</reference>
<keyword evidence="2" id="KW-1185">Reference proteome</keyword>
<name>A0A8S1J2J3_9CHLO</name>